<keyword evidence="3" id="KW-1185">Reference proteome</keyword>
<reference evidence="2 3" key="1">
    <citation type="submission" date="2023-02" db="EMBL/GenBank/DDBJ databases">
        <title>LHISI_Scaffold_Assembly.</title>
        <authorList>
            <person name="Stuart O.P."/>
            <person name="Cleave R."/>
            <person name="Magrath M.J.L."/>
            <person name="Mikheyev A.S."/>
        </authorList>
    </citation>
    <scope>NUCLEOTIDE SEQUENCE [LARGE SCALE GENOMIC DNA]</scope>
    <source>
        <strain evidence="2">Daus_M_001</strain>
        <tissue evidence="2">Leg muscle</tissue>
    </source>
</reference>
<gene>
    <name evidence="2" type="ORF">PR048_028648</name>
</gene>
<sequence length="342" mass="37508">MKGQGKQEIPEKTRRPTASSGIIPTCENPGTRPGIEPGSPWWEASVATAAPTVSGLQLIFGHCSLPRPDAVTRELEMSSPRVPSWKGHAAPARTTQGHGRLETASTSEPASRKSKIKRPPTDQLRMAAWLKEFCTFGAETRGSARGDRDMRFDSLIAFTCKALNWRAVLSLKQSPGCRPLNLLTAGNLYSKVQSIVFIASQYPSKRSVSKGQRWSWLSRAGRSLLASDLRKGVYPRHKIRYALQCERTARAMTSGERRSALLWSSAGGDVIHTSAKRGANLPPSGELLDRTFSTEQKRSTSPGIVASRRGPPPEPLAHARGHTRIVTSKARLQHHLPRSEIK</sequence>
<feature type="region of interest" description="Disordered" evidence="1">
    <location>
        <begin position="292"/>
        <end position="321"/>
    </location>
</feature>
<accession>A0ABQ9GB60</accession>
<feature type="region of interest" description="Disordered" evidence="1">
    <location>
        <begin position="79"/>
        <end position="119"/>
    </location>
</feature>
<evidence type="ECO:0000256" key="1">
    <source>
        <dbReference type="SAM" id="MobiDB-lite"/>
    </source>
</evidence>
<feature type="region of interest" description="Disordered" evidence="1">
    <location>
        <begin position="1"/>
        <end position="39"/>
    </location>
</feature>
<proteinExistence type="predicted"/>
<feature type="compositionally biased region" description="Polar residues" evidence="1">
    <location>
        <begin position="292"/>
        <end position="302"/>
    </location>
</feature>
<dbReference type="Proteomes" id="UP001159363">
    <property type="component" value="Chromosome 12"/>
</dbReference>
<feature type="compositionally biased region" description="Polar residues" evidence="1">
    <location>
        <begin position="93"/>
        <end position="109"/>
    </location>
</feature>
<comment type="caution">
    <text evidence="2">The sequence shown here is derived from an EMBL/GenBank/DDBJ whole genome shotgun (WGS) entry which is preliminary data.</text>
</comment>
<protein>
    <submittedName>
        <fullName evidence="2">Uncharacterized protein</fullName>
    </submittedName>
</protein>
<name>A0ABQ9GB60_9NEOP</name>
<dbReference type="EMBL" id="JARBHB010000013">
    <property type="protein sequence ID" value="KAJ8869655.1"/>
    <property type="molecule type" value="Genomic_DNA"/>
</dbReference>
<evidence type="ECO:0000313" key="3">
    <source>
        <dbReference type="Proteomes" id="UP001159363"/>
    </source>
</evidence>
<organism evidence="2 3">
    <name type="scientific">Dryococelus australis</name>
    <dbReference type="NCBI Taxonomy" id="614101"/>
    <lineage>
        <taxon>Eukaryota</taxon>
        <taxon>Metazoa</taxon>
        <taxon>Ecdysozoa</taxon>
        <taxon>Arthropoda</taxon>
        <taxon>Hexapoda</taxon>
        <taxon>Insecta</taxon>
        <taxon>Pterygota</taxon>
        <taxon>Neoptera</taxon>
        <taxon>Polyneoptera</taxon>
        <taxon>Phasmatodea</taxon>
        <taxon>Verophasmatodea</taxon>
        <taxon>Anareolatae</taxon>
        <taxon>Phasmatidae</taxon>
        <taxon>Eurycanthinae</taxon>
        <taxon>Dryococelus</taxon>
    </lineage>
</organism>
<evidence type="ECO:0000313" key="2">
    <source>
        <dbReference type="EMBL" id="KAJ8869655.1"/>
    </source>
</evidence>